<dbReference type="AlphaFoldDB" id="A0A8X6VCR4"/>
<keyword evidence="2" id="KW-1185">Reference proteome</keyword>
<dbReference type="EMBL" id="BMAU01021278">
    <property type="protein sequence ID" value="GFY07804.1"/>
    <property type="molecule type" value="Genomic_DNA"/>
</dbReference>
<gene>
    <name evidence="1" type="ORF">TNCV_4287401</name>
</gene>
<dbReference type="Proteomes" id="UP000887159">
    <property type="component" value="Unassembled WGS sequence"/>
</dbReference>
<reference evidence="1" key="1">
    <citation type="submission" date="2020-08" db="EMBL/GenBank/DDBJ databases">
        <title>Multicomponent nature underlies the extraordinary mechanical properties of spider dragline silk.</title>
        <authorList>
            <person name="Kono N."/>
            <person name="Nakamura H."/>
            <person name="Mori M."/>
            <person name="Yoshida Y."/>
            <person name="Ohtoshi R."/>
            <person name="Malay A.D."/>
            <person name="Moran D.A.P."/>
            <person name="Tomita M."/>
            <person name="Numata K."/>
            <person name="Arakawa K."/>
        </authorList>
    </citation>
    <scope>NUCLEOTIDE SEQUENCE</scope>
</reference>
<evidence type="ECO:0000313" key="2">
    <source>
        <dbReference type="Proteomes" id="UP000887159"/>
    </source>
</evidence>
<sequence>MVWQKRVTASAPSLQMPRDRTHSGQGFLWLFKALGFRVTAVHLHQYMWKQCSLLFWGSRGISFKMTWLSAWVFGRLSHRRGSQQNMGSTVRPQSSYVRLAPQYYFGIELY</sequence>
<evidence type="ECO:0000313" key="1">
    <source>
        <dbReference type="EMBL" id="GFY07804.1"/>
    </source>
</evidence>
<accession>A0A8X6VCR4</accession>
<name>A0A8X6VCR4_TRICX</name>
<organism evidence="1 2">
    <name type="scientific">Trichonephila clavipes</name>
    <name type="common">Golden silk orbweaver</name>
    <name type="synonym">Nephila clavipes</name>
    <dbReference type="NCBI Taxonomy" id="2585209"/>
    <lineage>
        <taxon>Eukaryota</taxon>
        <taxon>Metazoa</taxon>
        <taxon>Ecdysozoa</taxon>
        <taxon>Arthropoda</taxon>
        <taxon>Chelicerata</taxon>
        <taxon>Arachnida</taxon>
        <taxon>Araneae</taxon>
        <taxon>Araneomorphae</taxon>
        <taxon>Entelegynae</taxon>
        <taxon>Araneoidea</taxon>
        <taxon>Nephilidae</taxon>
        <taxon>Trichonephila</taxon>
    </lineage>
</organism>
<protein>
    <submittedName>
        <fullName evidence="1">Uncharacterized protein</fullName>
    </submittedName>
</protein>
<proteinExistence type="predicted"/>
<comment type="caution">
    <text evidence="1">The sequence shown here is derived from an EMBL/GenBank/DDBJ whole genome shotgun (WGS) entry which is preliminary data.</text>
</comment>